<proteinExistence type="predicted"/>
<evidence type="ECO:0000313" key="3">
    <source>
        <dbReference type="Proteomes" id="UP000579945"/>
    </source>
</evidence>
<gene>
    <name evidence="2" type="ORF">FHR33_004046</name>
</gene>
<name>A0A7W5V5C9_9ACTN</name>
<reference evidence="2 3" key="1">
    <citation type="submission" date="2020-08" db="EMBL/GenBank/DDBJ databases">
        <title>Sequencing the genomes of 1000 actinobacteria strains.</title>
        <authorList>
            <person name="Klenk H.-P."/>
        </authorList>
    </citation>
    <scope>NUCLEOTIDE SEQUENCE [LARGE SCALE GENOMIC DNA]</scope>
    <source>
        <strain evidence="2 3">DSM 44320</strain>
    </source>
</reference>
<keyword evidence="1" id="KW-0378">Hydrolase</keyword>
<dbReference type="EMBL" id="JACIBV010000001">
    <property type="protein sequence ID" value="MBB3728186.1"/>
    <property type="molecule type" value="Genomic_DNA"/>
</dbReference>
<sequence length="217" mass="22484">MSTRNTLAMGAAAILLFSGGLAVAGALRGEPAPAHARTADTQAGTGITGGEFAPERPVFSQAAVALPKSEPVALSIPKIGLKEAPIEPVGLNADQTVEVPPLSEPGLVGWYEHRPTPGEKGPSVLLGHVDGYGKPAVFHKAHTLRPGDTLSVRRKDGSVATFTVDALEQADKDAFPTEKVYGPTDSAELRLVTCGGAFDAATGHYEDNIIVYAHLTG</sequence>
<dbReference type="SUPFAM" id="SSF63817">
    <property type="entry name" value="Sortase"/>
    <property type="match status" value="1"/>
</dbReference>
<dbReference type="NCBIfam" id="NF033748">
    <property type="entry name" value="class_F_sortase"/>
    <property type="match status" value="1"/>
</dbReference>
<dbReference type="Gene3D" id="2.40.260.10">
    <property type="entry name" value="Sortase"/>
    <property type="match status" value="1"/>
</dbReference>
<protein>
    <submittedName>
        <fullName evidence="2">Sortase (Surface protein transpeptidase)</fullName>
    </submittedName>
</protein>
<dbReference type="RefSeq" id="WP_183649781.1">
    <property type="nucleotide sequence ID" value="NZ_JACIBV010000001.1"/>
</dbReference>
<dbReference type="AlphaFoldDB" id="A0A7W5V5C9"/>
<dbReference type="InterPro" id="IPR005754">
    <property type="entry name" value="Sortase"/>
</dbReference>
<evidence type="ECO:0000256" key="1">
    <source>
        <dbReference type="ARBA" id="ARBA00022801"/>
    </source>
</evidence>
<dbReference type="Proteomes" id="UP000579945">
    <property type="component" value="Unassembled WGS sequence"/>
</dbReference>
<accession>A0A7W5V5C9</accession>
<dbReference type="Pfam" id="PF04203">
    <property type="entry name" value="Sortase"/>
    <property type="match status" value="1"/>
</dbReference>
<keyword evidence="3" id="KW-1185">Reference proteome</keyword>
<dbReference type="InterPro" id="IPR042001">
    <property type="entry name" value="Sortase_F"/>
</dbReference>
<dbReference type="GO" id="GO:0016787">
    <property type="term" value="F:hydrolase activity"/>
    <property type="evidence" value="ECO:0007669"/>
    <property type="project" value="UniProtKB-KW"/>
</dbReference>
<evidence type="ECO:0000313" key="2">
    <source>
        <dbReference type="EMBL" id="MBB3728186.1"/>
    </source>
</evidence>
<organism evidence="2 3">
    <name type="scientific">Nonomuraea dietziae</name>
    <dbReference type="NCBI Taxonomy" id="65515"/>
    <lineage>
        <taxon>Bacteria</taxon>
        <taxon>Bacillati</taxon>
        <taxon>Actinomycetota</taxon>
        <taxon>Actinomycetes</taxon>
        <taxon>Streptosporangiales</taxon>
        <taxon>Streptosporangiaceae</taxon>
        <taxon>Nonomuraea</taxon>
    </lineage>
</organism>
<dbReference type="InterPro" id="IPR023365">
    <property type="entry name" value="Sortase_dom-sf"/>
</dbReference>
<dbReference type="GeneID" id="95390435"/>
<dbReference type="CDD" id="cd05829">
    <property type="entry name" value="Sortase_F"/>
    <property type="match status" value="1"/>
</dbReference>
<comment type="caution">
    <text evidence="2">The sequence shown here is derived from an EMBL/GenBank/DDBJ whole genome shotgun (WGS) entry which is preliminary data.</text>
</comment>